<dbReference type="OrthoDB" id="9770331at2"/>
<comment type="caution">
    <text evidence="3">The sequence shown here is derived from an EMBL/GenBank/DDBJ whole genome shotgun (WGS) entry which is preliminary data.</text>
</comment>
<gene>
    <name evidence="3" type="ORF">BD821_10952</name>
</gene>
<dbReference type="Pfam" id="PF06180">
    <property type="entry name" value="CbiK"/>
    <property type="match status" value="1"/>
</dbReference>
<evidence type="ECO:0000313" key="3">
    <source>
        <dbReference type="EMBL" id="PPK48187.1"/>
    </source>
</evidence>
<dbReference type="STRING" id="37659.GCA_000703125_02263"/>
<evidence type="ECO:0000256" key="2">
    <source>
        <dbReference type="PIRSR" id="PIRSR033579-3"/>
    </source>
</evidence>
<evidence type="ECO:0000313" key="4">
    <source>
        <dbReference type="Proteomes" id="UP000239863"/>
    </source>
</evidence>
<accession>A0A2S6FX68</accession>
<sequence>MKKAILLVSFGTTYYDTRKVTIDAIEEKVKRAYKDYEVRIAFTAHIIINILKKRDGIIELTPEEALEKLYKDGYEDIIVQPLHIIPGAEFDYIKDVVDQYTVKKYFNSIKVGRPMLYFKGHEEEIPDDYSILIEAIDKLLNSYDNLVLMGHGTSHYSNAAYTCFQQVLKDKGYNKVIVANVEGYPTLEDVIPKLKAKNMNKLTLAPLMVVAGDHAKNDMASDEDDSWKSILEAEGFEVNIHMHGLGEISEFQDVYVDHIKDAIDKRYDNLGKTSKGKNLFG</sequence>
<dbReference type="Gene3D" id="3.40.50.1400">
    <property type="match status" value="2"/>
</dbReference>
<evidence type="ECO:0000256" key="1">
    <source>
        <dbReference type="PIRSR" id="PIRSR033579-1"/>
    </source>
</evidence>
<dbReference type="Proteomes" id="UP000239863">
    <property type="component" value="Unassembled WGS sequence"/>
</dbReference>
<dbReference type="GO" id="GO:0046872">
    <property type="term" value="F:metal ion binding"/>
    <property type="evidence" value="ECO:0007669"/>
    <property type="project" value="UniProtKB-KW"/>
</dbReference>
<name>A0A2S6FX68_9CLOT</name>
<feature type="binding site" evidence="2">
    <location>
        <position position="151"/>
    </location>
    <ligand>
        <name>Co(2+)</name>
        <dbReference type="ChEBI" id="CHEBI:48828"/>
    </ligand>
</feature>
<dbReference type="SUPFAM" id="SSF53800">
    <property type="entry name" value="Chelatase"/>
    <property type="match status" value="1"/>
</dbReference>
<protein>
    <submittedName>
        <fullName evidence="3">Anaerobic cobaltochelatase</fullName>
    </submittedName>
</protein>
<dbReference type="AlphaFoldDB" id="A0A2S6FX68"/>
<reference evidence="3 4" key="1">
    <citation type="submission" date="2018-02" db="EMBL/GenBank/DDBJ databases">
        <title>Genomic Encyclopedia of Archaeal and Bacterial Type Strains, Phase II (KMG-II): from individual species to whole genera.</title>
        <authorList>
            <person name="Goeker M."/>
        </authorList>
    </citation>
    <scope>NUCLEOTIDE SEQUENCE [LARGE SCALE GENOMIC DNA]</scope>
    <source>
        <strain evidence="3 4">DSM 15099</strain>
    </source>
</reference>
<proteinExistence type="predicted"/>
<dbReference type="CDD" id="cd03413">
    <property type="entry name" value="CbiK_C"/>
    <property type="match status" value="1"/>
</dbReference>
<keyword evidence="2" id="KW-0170">Cobalt</keyword>
<dbReference type="GO" id="GO:0019251">
    <property type="term" value="P:anaerobic cobalamin biosynthetic process"/>
    <property type="evidence" value="ECO:0007669"/>
    <property type="project" value="InterPro"/>
</dbReference>
<feature type="binding site" evidence="2">
    <location>
        <position position="182"/>
    </location>
    <ligand>
        <name>Co(2+)</name>
        <dbReference type="ChEBI" id="CHEBI:48828"/>
    </ligand>
</feature>
<feature type="binding site" evidence="2">
    <location>
        <position position="214"/>
    </location>
    <ligand>
        <name>Co(2+)</name>
        <dbReference type="ChEBI" id="CHEBI:48828"/>
    </ligand>
</feature>
<dbReference type="EMBL" id="PTIS01000009">
    <property type="protein sequence ID" value="PPK48187.1"/>
    <property type="molecule type" value="Genomic_DNA"/>
</dbReference>
<organism evidence="3 4">
    <name type="scientific">Clostridium algidicarnis DSM 15099</name>
    <dbReference type="NCBI Taxonomy" id="1121295"/>
    <lineage>
        <taxon>Bacteria</taxon>
        <taxon>Bacillati</taxon>
        <taxon>Bacillota</taxon>
        <taxon>Clostridia</taxon>
        <taxon>Eubacteriales</taxon>
        <taxon>Clostridiaceae</taxon>
        <taxon>Clostridium</taxon>
    </lineage>
</organism>
<dbReference type="PIRSF" id="PIRSF033579">
    <property type="entry name" value="Anaer_Co_chel"/>
    <property type="match status" value="1"/>
</dbReference>
<dbReference type="RefSeq" id="WP_104409981.1">
    <property type="nucleotide sequence ID" value="NZ_PTIS01000009.1"/>
</dbReference>
<dbReference type="CDD" id="cd03412">
    <property type="entry name" value="CbiK_N"/>
    <property type="match status" value="1"/>
</dbReference>
<dbReference type="GO" id="GO:0016852">
    <property type="term" value="F:sirohydrochlorin cobaltochelatase activity"/>
    <property type="evidence" value="ECO:0007669"/>
    <property type="project" value="InterPro"/>
</dbReference>
<feature type="active site" description="Proton acceptor" evidence="1">
    <location>
        <position position="151"/>
    </location>
</feature>
<dbReference type="InterPro" id="IPR010388">
    <property type="entry name" value="Anaerobic_Co-chelatase"/>
</dbReference>
<keyword evidence="2" id="KW-0479">Metal-binding</keyword>